<feature type="transmembrane region" description="Helical" evidence="6">
    <location>
        <begin position="230"/>
        <end position="250"/>
    </location>
</feature>
<keyword evidence="4 6" id="KW-1133">Transmembrane helix</keyword>
<feature type="domain" description="EamA" evidence="7">
    <location>
        <begin position="18"/>
        <end position="151"/>
    </location>
</feature>
<dbReference type="Gene3D" id="1.10.3730.20">
    <property type="match status" value="1"/>
</dbReference>
<accession>A0A1K2H9S0</accession>
<dbReference type="InterPro" id="IPR037185">
    <property type="entry name" value="EmrE-like"/>
</dbReference>
<sequence length="303" mass="31521">MSTALTLAPNPRLSAPILGLLALGLTVLVWSGFFLSLRLGAKAALPPLEIALFRFLPATVCFLPVLWQRWRKITAVPWPLLLMMVCGAGLPYFLVAGLGMRHAPVADGSTLLPGTLPLFVSLLALGLLGQPLAPSRRKGLALIASGVVLMLLFSLSHAQAGLGQGYALFLFGSLLWAGFTLALRRSGLGPLEGAAVLTYGSLPLLLLALWLSDAPLQLPQLPASQLVLQFLLQGLGVGLVSTLSYAYAVARLGVEKAAIAGALTPVVASLLAVPLLGELPPLSSLLGMALIVAGVLLANRPNT</sequence>
<name>A0A1K2H9S0_9NEIS</name>
<evidence type="ECO:0000313" key="9">
    <source>
        <dbReference type="Proteomes" id="UP000186513"/>
    </source>
</evidence>
<dbReference type="SUPFAM" id="SSF103481">
    <property type="entry name" value="Multidrug resistance efflux transporter EmrE"/>
    <property type="match status" value="2"/>
</dbReference>
<feature type="transmembrane region" description="Helical" evidence="6">
    <location>
        <begin position="282"/>
        <end position="299"/>
    </location>
</feature>
<comment type="subcellular location">
    <subcellularLocation>
        <location evidence="1">Membrane</location>
        <topology evidence="1">Multi-pass membrane protein</topology>
    </subcellularLocation>
</comment>
<dbReference type="AlphaFoldDB" id="A0A1K2H9S0"/>
<keyword evidence="5 6" id="KW-0472">Membrane</keyword>
<evidence type="ECO:0000256" key="4">
    <source>
        <dbReference type="ARBA" id="ARBA00022989"/>
    </source>
</evidence>
<feature type="transmembrane region" description="Helical" evidence="6">
    <location>
        <begin position="166"/>
        <end position="183"/>
    </location>
</feature>
<dbReference type="OrthoDB" id="9001754at2"/>
<feature type="transmembrane region" description="Helical" evidence="6">
    <location>
        <begin position="79"/>
        <end position="99"/>
    </location>
</feature>
<comment type="similarity">
    <text evidence="2">Belongs to the EamA transporter family.</text>
</comment>
<keyword evidence="3 6" id="KW-0812">Transmembrane</keyword>
<feature type="transmembrane region" description="Helical" evidence="6">
    <location>
        <begin position="111"/>
        <end position="128"/>
    </location>
</feature>
<proteinExistence type="inferred from homology"/>
<dbReference type="Proteomes" id="UP000186513">
    <property type="component" value="Unassembled WGS sequence"/>
</dbReference>
<evidence type="ECO:0000259" key="7">
    <source>
        <dbReference type="Pfam" id="PF00892"/>
    </source>
</evidence>
<gene>
    <name evidence="8" type="ORF">SAMN02745887_00786</name>
</gene>
<dbReference type="GO" id="GO:0016020">
    <property type="term" value="C:membrane"/>
    <property type="evidence" value="ECO:0007669"/>
    <property type="project" value="UniProtKB-SubCell"/>
</dbReference>
<feature type="transmembrane region" description="Helical" evidence="6">
    <location>
        <begin position="140"/>
        <end position="160"/>
    </location>
</feature>
<reference evidence="8 9" key="1">
    <citation type="submission" date="2016-11" db="EMBL/GenBank/DDBJ databases">
        <authorList>
            <person name="Jaros S."/>
            <person name="Januszkiewicz K."/>
            <person name="Wedrychowicz H."/>
        </authorList>
    </citation>
    <scope>NUCLEOTIDE SEQUENCE [LARGE SCALE GENOMIC DNA]</scope>
    <source>
        <strain evidence="8 9">DSM 18899</strain>
    </source>
</reference>
<keyword evidence="9" id="KW-1185">Reference proteome</keyword>
<protein>
    <submittedName>
        <fullName evidence="8">EamA-like transporter family protein</fullName>
    </submittedName>
</protein>
<dbReference type="STRING" id="1121279.SAMN02745887_00786"/>
<dbReference type="Pfam" id="PF00892">
    <property type="entry name" value="EamA"/>
    <property type="match status" value="2"/>
</dbReference>
<evidence type="ECO:0000256" key="6">
    <source>
        <dbReference type="SAM" id="Phobius"/>
    </source>
</evidence>
<feature type="transmembrane region" description="Helical" evidence="6">
    <location>
        <begin position="50"/>
        <end position="67"/>
    </location>
</feature>
<organism evidence="8 9">
    <name type="scientific">Chitinimonas taiwanensis DSM 18899</name>
    <dbReference type="NCBI Taxonomy" id="1121279"/>
    <lineage>
        <taxon>Bacteria</taxon>
        <taxon>Pseudomonadati</taxon>
        <taxon>Pseudomonadota</taxon>
        <taxon>Betaproteobacteria</taxon>
        <taxon>Neisseriales</taxon>
        <taxon>Chitinibacteraceae</taxon>
        <taxon>Chitinimonas</taxon>
    </lineage>
</organism>
<dbReference type="RefSeq" id="WP_072427338.1">
    <property type="nucleotide sequence ID" value="NZ_FPKR01000003.1"/>
</dbReference>
<dbReference type="InterPro" id="IPR000620">
    <property type="entry name" value="EamA_dom"/>
</dbReference>
<evidence type="ECO:0000256" key="1">
    <source>
        <dbReference type="ARBA" id="ARBA00004141"/>
    </source>
</evidence>
<evidence type="ECO:0000256" key="2">
    <source>
        <dbReference type="ARBA" id="ARBA00007362"/>
    </source>
</evidence>
<dbReference type="InterPro" id="IPR050638">
    <property type="entry name" value="AA-Vitamin_Transporters"/>
</dbReference>
<feature type="transmembrane region" description="Helical" evidence="6">
    <location>
        <begin position="190"/>
        <end position="210"/>
    </location>
</feature>
<dbReference type="EMBL" id="FPKR01000003">
    <property type="protein sequence ID" value="SFZ73365.1"/>
    <property type="molecule type" value="Genomic_DNA"/>
</dbReference>
<evidence type="ECO:0000313" key="8">
    <source>
        <dbReference type="EMBL" id="SFZ73365.1"/>
    </source>
</evidence>
<feature type="domain" description="EamA" evidence="7">
    <location>
        <begin position="165"/>
        <end position="299"/>
    </location>
</feature>
<evidence type="ECO:0000256" key="3">
    <source>
        <dbReference type="ARBA" id="ARBA00022692"/>
    </source>
</evidence>
<dbReference type="PANTHER" id="PTHR32322">
    <property type="entry name" value="INNER MEMBRANE TRANSPORTER"/>
    <property type="match status" value="1"/>
</dbReference>
<dbReference type="PANTHER" id="PTHR32322:SF2">
    <property type="entry name" value="EAMA DOMAIN-CONTAINING PROTEIN"/>
    <property type="match status" value="1"/>
</dbReference>
<evidence type="ECO:0000256" key="5">
    <source>
        <dbReference type="ARBA" id="ARBA00023136"/>
    </source>
</evidence>
<feature type="transmembrane region" description="Helical" evidence="6">
    <location>
        <begin position="257"/>
        <end position="276"/>
    </location>
</feature>